<dbReference type="InterPro" id="IPR041726">
    <property type="entry name" value="ACAD10_11_N"/>
</dbReference>
<sequence>MKASTTTSVDLTAAELAAVSRRLVSTGIDLAGPLRADRIAGGRSNLTFLLTDGTTRWVLRTPPRAGRTPSAHDVGREFRVCRALEDTAVPVPRQVMSVEDDADLGGPYVVAEHVAGASVQSREELDRLGPDRLGRTVEALVSALAALHAVDHAAVGLSGFGRPDGYAARQLRRWSGQWDLVAPADPGARAAAAELEDRLSGALPEQHAAAVVHGDYRIDNTILQIEPGDVQVAAVLDWELSTIGDPVADVAMMCAYRDPAFDLIVGEPCAWTSPLLPGPDGIAAAYEAADGAPLRDWTVHRALGYYKVAVIAAGIDHRFRAGAGAGDGHRTAGEAVGPFLAAGLSLGPLKG</sequence>
<dbReference type="PANTHER" id="PTHR47829">
    <property type="entry name" value="HYDROLASE, PUTATIVE (AFU_ORTHOLOGUE AFUA_1G12880)-RELATED"/>
    <property type="match status" value="1"/>
</dbReference>
<dbReference type="InterPro" id="IPR002575">
    <property type="entry name" value="Aminoglycoside_PTrfase"/>
</dbReference>
<proteinExistence type="predicted"/>
<accession>A0ABN2AGM7</accession>
<dbReference type="Gene3D" id="3.90.1200.10">
    <property type="match status" value="1"/>
</dbReference>
<evidence type="ECO:0000259" key="1">
    <source>
        <dbReference type="Pfam" id="PF01636"/>
    </source>
</evidence>
<dbReference type="Proteomes" id="UP001500842">
    <property type="component" value="Unassembled WGS sequence"/>
</dbReference>
<dbReference type="SUPFAM" id="SSF56112">
    <property type="entry name" value="Protein kinase-like (PK-like)"/>
    <property type="match status" value="1"/>
</dbReference>
<reference evidence="2 3" key="1">
    <citation type="journal article" date="2019" name="Int. J. Syst. Evol. Microbiol.">
        <title>The Global Catalogue of Microorganisms (GCM) 10K type strain sequencing project: providing services to taxonomists for standard genome sequencing and annotation.</title>
        <authorList>
            <consortium name="The Broad Institute Genomics Platform"/>
            <consortium name="The Broad Institute Genome Sequencing Center for Infectious Disease"/>
            <person name="Wu L."/>
            <person name="Ma J."/>
        </authorList>
    </citation>
    <scope>NUCLEOTIDE SEQUENCE [LARGE SCALE GENOMIC DNA]</scope>
    <source>
        <strain evidence="2 3">JCM 14942</strain>
    </source>
</reference>
<dbReference type="PANTHER" id="PTHR47829:SF1">
    <property type="entry name" value="HAD FAMILY PHOSPHATASE"/>
    <property type="match status" value="1"/>
</dbReference>
<dbReference type="CDD" id="cd05154">
    <property type="entry name" value="ACAD10_11_N-like"/>
    <property type="match status" value="1"/>
</dbReference>
<protein>
    <submittedName>
        <fullName evidence="2">Phosphotransferase family protein</fullName>
    </submittedName>
</protein>
<dbReference type="RefSeq" id="WP_344112126.1">
    <property type="nucleotide sequence ID" value="NZ_BAAAOR010000016.1"/>
</dbReference>
<dbReference type="Gene3D" id="3.30.200.20">
    <property type="entry name" value="Phosphorylase Kinase, domain 1"/>
    <property type="match status" value="1"/>
</dbReference>
<dbReference type="InterPro" id="IPR011009">
    <property type="entry name" value="Kinase-like_dom_sf"/>
</dbReference>
<evidence type="ECO:0000313" key="3">
    <source>
        <dbReference type="Proteomes" id="UP001500842"/>
    </source>
</evidence>
<keyword evidence="3" id="KW-1185">Reference proteome</keyword>
<organism evidence="2 3">
    <name type="scientific">Nocardioides humi</name>
    <dbReference type="NCBI Taxonomy" id="449461"/>
    <lineage>
        <taxon>Bacteria</taxon>
        <taxon>Bacillati</taxon>
        <taxon>Actinomycetota</taxon>
        <taxon>Actinomycetes</taxon>
        <taxon>Propionibacteriales</taxon>
        <taxon>Nocardioidaceae</taxon>
        <taxon>Nocardioides</taxon>
    </lineage>
</organism>
<gene>
    <name evidence="2" type="ORF">GCM10009788_22880</name>
</gene>
<dbReference type="EMBL" id="BAAAOR010000016">
    <property type="protein sequence ID" value="GAA1518241.1"/>
    <property type="molecule type" value="Genomic_DNA"/>
</dbReference>
<feature type="domain" description="Aminoglycoside phosphotransferase" evidence="1">
    <location>
        <begin position="38"/>
        <end position="297"/>
    </location>
</feature>
<dbReference type="Pfam" id="PF01636">
    <property type="entry name" value="APH"/>
    <property type="match status" value="1"/>
</dbReference>
<comment type="caution">
    <text evidence="2">The sequence shown here is derived from an EMBL/GenBank/DDBJ whole genome shotgun (WGS) entry which is preliminary data.</text>
</comment>
<name>A0ABN2AGM7_9ACTN</name>
<dbReference type="InterPro" id="IPR052898">
    <property type="entry name" value="ACAD10-like"/>
</dbReference>
<evidence type="ECO:0000313" key="2">
    <source>
        <dbReference type="EMBL" id="GAA1518241.1"/>
    </source>
</evidence>